<keyword evidence="1" id="KW-0472">Membrane</keyword>
<keyword evidence="3" id="KW-1185">Reference proteome</keyword>
<sequence>MEPVTSVTSDRRREGRGHQFGYVLLATSVLAVCAHQSLTPPG</sequence>
<comment type="caution">
    <text evidence="2">The sequence shown here is derived from an EMBL/GenBank/DDBJ whole genome shotgun (WGS) entry which is preliminary data.</text>
</comment>
<keyword evidence="1" id="KW-0812">Transmembrane</keyword>
<evidence type="ECO:0000313" key="3">
    <source>
        <dbReference type="Proteomes" id="UP001283361"/>
    </source>
</evidence>
<organism evidence="2 3">
    <name type="scientific">Elysia crispata</name>
    <name type="common">lettuce slug</name>
    <dbReference type="NCBI Taxonomy" id="231223"/>
    <lineage>
        <taxon>Eukaryota</taxon>
        <taxon>Metazoa</taxon>
        <taxon>Spiralia</taxon>
        <taxon>Lophotrochozoa</taxon>
        <taxon>Mollusca</taxon>
        <taxon>Gastropoda</taxon>
        <taxon>Heterobranchia</taxon>
        <taxon>Euthyneura</taxon>
        <taxon>Panpulmonata</taxon>
        <taxon>Sacoglossa</taxon>
        <taxon>Placobranchoidea</taxon>
        <taxon>Plakobranchidae</taxon>
        <taxon>Elysia</taxon>
    </lineage>
</organism>
<feature type="transmembrane region" description="Helical" evidence="1">
    <location>
        <begin position="20"/>
        <end position="38"/>
    </location>
</feature>
<name>A0AAE1AY28_9GAST</name>
<protein>
    <submittedName>
        <fullName evidence="2">Uncharacterized protein</fullName>
    </submittedName>
</protein>
<reference evidence="2" key="1">
    <citation type="journal article" date="2023" name="G3 (Bethesda)">
        <title>A reference genome for the long-term kleptoplast-retaining sea slug Elysia crispata morphotype clarki.</title>
        <authorList>
            <person name="Eastman K.E."/>
            <person name="Pendleton A.L."/>
            <person name="Shaikh M.A."/>
            <person name="Suttiyut T."/>
            <person name="Ogas R."/>
            <person name="Tomko P."/>
            <person name="Gavelis G."/>
            <person name="Widhalm J.R."/>
            <person name="Wisecaver J.H."/>
        </authorList>
    </citation>
    <scope>NUCLEOTIDE SEQUENCE</scope>
    <source>
        <strain evidence="2">ECLA1</strain>
    </source>
</reference>
<gene>
    <name evidence="2" type="ORF">RRG08_013343</name>
</gene>
<accession>A0AAE1AY28</accession>
<dbReference type="AlphaFoldDB" id="A0AAE1AY28"/>
<evidence type="ECO:0000313" key="2">
    <source>
        <dbReference type="EMBL" id="KAK3796038.1"/>
    </source>
</evidence>
<dbReference type="Proteomes" id="UP001283361">
    <property type="component" value="Unassembled WGS sequence"/>
</dbReference>
<evidence type="ECO:0000256" key="1">
    <source>
        <dbReference type="SAM" id="Phobius"/>
    </source>
</evidence>
<proteinExistence type="predicted"/>
<keyword evidence="1" id="KW-1133">Transmembrane helix</keyword>
<dbReference type="EMBL" id="JAWDGP010000946">
    <property type="protein sequence ID" value="KAK3796038.1"/>
    <property type="molecule type" value="Genomic_DNA"/>
</dbReference>